<gene>
    <name evidence="2" type="ORF">PAC_06373</name>
</gene>
<evidence type="ECO:0000313" key="2">
    <source>
        <dbReference type="EMBL" id="CZR56485.1"/>
    </source>
</evidence>
<dbReference type="EMBL" id="FJOG01000008">
    <property type="protein sequence ID" value="CZR56485.1"/>
    <property type="molecule type" value="Genomic_DNA"/>
</dbReference>
<dbReference type="AlphaFoldDB" id="A0A1L7WUM2"/>
<feature type="region of interest" description="Disordered" evidence="1">
    <location>
        <begin position="222"/>
        <end position="248"/>
    </location>
</feature>
<keyword evidence="3" id="KW-1185">Reference proteome</keyword>
<dbReference type="STRING" id="576137.A0A1L7WUM2"/>
<organism evidence="2 3">
    <name type="scientific">Phialocephala subalpina</name>
    <dbReference type="NCBI Taxonomy" id="576137"/>
    <lineage>
        <taxon>Eukaryota</taxon>
        <taxon>Fungi</taxon>
        <taxon>Dikarya</taxon>
        <taxon>Ascomycota</taxon>
        <taxon>Pezizomycotina</taxon>
        <taxon>Leotiomycetes</taxon>
        <taxon>Helotiales</taxon>
        <taxon>Mollisiaceae</taxon>
        <taxon>Phialocephala</taxon>
        <taxon>Phialocephala fortinii species complex</taxon>
    </lineage>
</organism>
<evidence type="ECO:0008006" key="4">
    <source>
        <dbReference type="Google" id="ProtNLM"/>
    </source>
</evidence>
<sequence>MNLTSPPLAIASTLSPPSKRKATSFEADNDNSENIDPIIFLSPKRSKCPDGTPSGKDGLAKPVNYFLTRAPPSPNDFSSLKPTVTSPRRPILPARSPAPRINTSKATPLSAPAGRSPTRKRIGILNRRRTNSPFTRVDPPKFSAVPASTGLGFSIDAALSGTIPSYTPRQAQASAKPEPDFSAIPLLHTPEVKDSWFFDIHEDTEEELATNLMEHGACTLDISSDEESRVRERDNRGKENVPPPDDISQTRTVLTNEVEGNELSMNEIKARVRASRRKRDEEEGKIELDRAPLGDLAAEDFYAEGCDGESVFLVHSEEEEGEEQAEVPVSFDFGAELKGKGKEVEVDAIPQLDIDTLMSRDRFEAAPKAALLQPIEKAEEGFEIWASGSDKGDD</sequence>
<dbReference type="OrthoDB" id="425602at2759"/>
<reference evidence="2 3" key="1">
    <citation type="submission" date="2016-03" db="EMBL/GenBank/DDBJ databases">
        <authorList>
            <person name="Ploux O."/>
        </authorList>
    </citation>
    <scope>NUCLEOTIDE SEQUENCE [LARGE SCALE GENOMIC DNA]</scope>
    <source>
        <strain evidence="2 3">UAMH 11012</strain>
    </source>
</reference>
<dbReference type="Proteomes" id="UP000184330">
    <property type="component" value="Unassembled WGS sequence"/>
</dbReference>
<feature type="compositionally biased region" description="Polar residues" evidence="1">
    <location>
        <begin position="75"/>
        <end position="86"/>
    </location>
</feature>
<accession>A0A1L7WUM2</accession>
<feature type="region of interest" description="Disordered" evidence="1">
    <location>
        <begin position="1"/>
        <end position="117"/>
    </location>
</feature>
<evidence type="ECO:0000256" key="1">
    <source>
        <dbReference type="SAM" id="MobiDB-lite"/>
    </source>
</evidence>
<proteinExistence type="predicted"/>
<feature type="compositionally biased region" description="Basic and acidic residues" evidence="1">
    <location>
        <begin position="226"/>
        <end position="239"/>
    </location>
</feature>
<evidence type="ECO:0000313" key="3">
    <source>
        <dbReference type="Proteomes" id="UP000184330"/>
    </source>
</evidence>
<name>A0A1L7WUM2_9HELO</name>
<protein>
    <recommendedName>
        <fullName evidence="4">Thymidylate kinase</fullName>
    </recommendedName>
</protein>